<protein>
    <submittedName>
        <fullName evidence="5">Long-chain-fatty-acid--CoA ligase</fullName>
        <ecNumber evidence="5">6.2.1.3</ecNumber>
    </submittedName>
</protein>
<dbReference type="FunFam" id="3.30.300.30:FF:000008">
    <property type="entry name" value="2,3-dihydroxybenzoate-AMP ligase"/>
    <property type="match status" value="1"/>
</dbReference>
<dbReference type="RefSeq" id="WP_259314113.1">
    <property type="nucleotide sequence ID" value="NZ_CP087164.1"/>
</dbReference>
<dbReference type="InterPro" id="IPR000873">
    <property type="entry name" value="AMP-dep_synth/lig_dom"/>
</dbReference>
<accession>A0A9E7BZD3</accession>
<evidence type="ECO:0000259" key="3">
    <source>
        <dbReference type="Pfam" id="PF00501"/>
    </source>
</evidence>
<dbReference type="Pfam" id="PF00501">
    <property type="entry name" value="AMP-binding"/>
    <property type="match status" value="1"/>
</dbReference>
<dbReference type="KEGG" id="sbae:DSM104329_00817"/>
<evidence type="ECO:0000313" key="6">
    <source>
        <dbReference type="Proteomes" id="UP001162834"/>
    </source>
</evidence>
<dbReference type="PROSITE" id="PS00455">
    <property type="entry name" value="AMP_BINDING"/>
    <property type="match status" value="1"/>
</dbReference>
<dbReference type="EC" id="6.2.1.3" evidence="5"/>
<feature type="domain" description="AMP-binding enzyme C-terminal" evidence="4">
    <location>
        <begin position="427"/>
        <end position="503"/>
    </location>
</feature>
<dbReference type="SUPFAM" id="SSF56801">
    <property type="entry name" value="Acetyl-CoA synthetase-like"/>
    <property type="match status" value="1"/>
</dbReference>
<keyword evidence="6" id="KW-1185">Reference proteome</keyword>
<dbReference type="Gene3D" id="3.40.50.12780">
    <property type="entry name" value="N-terminal domain of ligase-like"/>
    <property type="match status" value="1"/>
</dbReference>
<dbReference type="PANTHER" id="PTHR43767:SF7">
    <property type="entry name" value="MEDIUM_LONG-CHAIN-FATTY-ACID--COA LIGASE FADD8"/>
    <property type="match status" value="1"/>
</dbReference>
<dbReference type="Proteomes" id="UP001162834">
    <property type="component" value="Chromosome"/>
</dbReference>
<sequence>MDAGAGTEGLDLSGAMVPDLIGHATRRFPDKPAVDLDGTTLTFAEVSDRASRFAAVLRARGIAPGRRVATLMLNELEWLEIRVGAQRAGVILVPLNYRLAEAELAAMLEDCEPDLLVAGPEFAELGARMPVPALLRIGAPASEGPESYGASTAAATPLPAPSGFAPEAICQISYTSGTTGRPKGVMLSNRAVHAGTIAMGHELGAHPYATFLAVTPLFHIGSQVGTSCTYLGGTLVQSRRFDPAEFVETLGRTRATHCQLVPAMAQMVLDRWDERAGGSLQRILYGAAPMAPALLREALATWGCEFVNGYGSTESTGISALAPHEHDPDRLPHLLGSVGRSFALSVPRLVDEEDRDVGPGEIGEVLARSPAMMSGYWRNPDATAEALRGGFMHTGDLGYRDEQGYLYLVDRRNDKIVTGGENVFPSEVEHVIGEHPAVREAGVIGVPDRTWGEAVAAVVVVGDDGAVSADELAAHCRARLAGYKVPKQIRFVSGELPRTPTGKLLRRELRRTWPSDGG</sequence>
<dbReference type="InterPro" id="IPR020845">
    <property type="entry name" value="AMP-binding_CS"/>
</dbReference>
<dbReference type="AlphaFoldDB" id="A0A9E7BZD3"/>
<keyword evidence="2 5" id="KW-0436">Ligase</keyword>
<dbReference type="GO" id="GO:0004467">
    <property type="term" value="F:long-chain fatty acid-CoA ligase activity"/>
    <property type="evidence" value="ECO:0007669"/>
    <property type="project" value="UniProtKB-EC"/>
</dbReference>
<dbReference type="PANTHER" id="PTHR43767">
    <property type="entry name" value="LONG-CHAIN-FATTY-ACID--COA LIGASE"/>
    <property type="match status" value="1"/>
</dbReference>
<dbReference type="InterPro" id="IPR050237">
    <property type="entry name" value="ATP-dep_AMP-bd_enzyme"/>
</dbReference>
<reference evidence="5" key="1">
    <citation type="journal article" date="2022" name="Int. J. Syst. Evol. Microbiol.">
        <title>Pseudomonas aegrilactucae sp. nov. and Pseudomonas morbosilactucae sp. nov., pathogens causing bacterial rot of lettuce in Japan.</title>
        <authorList>
            <person name="Sawada H."/>
            <person name="Fujikawa T."/>
            <person name="Satou M."/>
        </authorList>
    </citation>
    <scope>NUCLEOTIDE SEQUENCE</scope>
    <source>
        <strain evidence="5">0166_1</strain>
    </source>
</reference>
<dbReference type="Gene3D" id="3.30.300.30">
    <property type="match status" value="1"/>
</dbReference>
<dbReference type="EMBL" id="CP087164">
    <property type="protein sequence ID" value="UGS34439.1"/>
    <property type="molecule type" value="Genomic_DNA"/>
</dbReference>
<dbReference type="InterPro" id="IPR045851">
    <property type="entry name" value="AMP-bd_C_sf"/>
</dbReference>
<evidence type="ECO:0000259" key="4">
    <source>
        <dbReference type="Pfam" id="PF13193"/>
    </source>
</evidence>
<dbReference type="Pfam" id="PF13193">
    <property type="entry name" value="AMP-binding_C"/>
    <property type="match status" value="1"/>
</dbReference>
<evidence type="ECO:0000256" key="1">
    <source>
        <dbReference type="ARBA" id="ARBA00006432"/>
    </source>
</evidence>
<feature type="domain" description="AMP-dependent synthetase/ligase" evidence="3">
    <location>
        <begin position="24"/>
        <end position="377"/>
    </location>
</feature>
<gene>
    <name evidence="5" type="primary">lcfB_2</name>
    <name evidence="5" type="ORF">DSM104329_00817</name>
</gene>
<dbReference type="InterPro" id="IPR042099">
    <property type="entry name" value="ANL_N_sf"/>
</dbReference>
<organism evidence="5 6">
    <name type="scientific">Capillimicrobium parvum</name>
    <dbReference type="NCBI Taxonomy" id="2884022"/>
    <lineage>
        <taxon>Bacteria</taxon>
        <taxon>Bacillati</taxon>
        <taxon>Actinomycetota</taxon>
        <taxon>Thermoleophilia</taxon>
        <taxon>Solirubrobacterales</taxon>
        <taxon>Capillimicrobiaceae</taxon>
        <taxon>Capillimicrobium</taxon>
    </lineage>
</organism>
<evidence type="ECO:0000256" key="2">
    <source>
        <dbReference type="ARBA" id="ARBA00022598"/>
    </source>
</evidence>
<proteinExistence type="inferred from homology"/>
<evidence type="ECO:0000313" key="5">
    <source>
        <dbReference type="EMBL" id="UGS34439.1"/>
    </source>
</evidence>
<name>A0A9E7BZD3_9ACTN</name>
<comment type="similarity">
    <text evidence="1">Belongs to the ATP-dependent AMP-binding enzyme family.</text>
</comment>
<dbReference type="InterPro" id="IPR025110">
    <property type="entry name" value="AMP-bd_C"/>
</dbReference>